<sequence length="27" mass="3208">MSNFSKLQINQDYLLQAARTSLRQPKR</sequence>
<reference evidence="1" key="1">
    <citation type="submission" date="2014-09" db="EMBL/GenBank/DDBJ databases">
        <authorList>
            <person name="Magalhaes I.L.F."/>
            <person name="Oliveira U."/>
            <person name="Santos F.R."/>
            <person name="Vidigal T.H.D.A."/>
            <person name="Brescovit A.D."/>
            <person name="Santos A.J."/>
        </authorList>
    </citation>
    <scope>NUCLEOTIDE SEQUENCE</scope>
    <source>
        <tissue evidence="1">Shoot tissue taken approximately 20 cm above the soil surface</tissue>
    </source>
</reference>
<reference evidence="1" key="2">
    <citation type="journal article" date="2015" name="Data Brief">
        <title>Shoot transcriptome of the giant reed, Arundo donax.</title>
        <authorList>
            <person name="Barrero R.A."/>
            <person name="Guerrero F.D."/>
            <person name="Moolhuijzen P."/>
            <person name="Goolsby J.A."/>
            <person name="Tidwell J."/>
            <person name="Bellgard S.E."/>
            <person name="Bellgard M.I."/>
        </authorList>
    </citation>
    <scope>NUCLEOTIDE SEQUENCE</scope>
    <source>
        <tissue evidence="1">Shoot tissue taken approximately 20 cm above the soil surface</tissue>
    </source>
</reference>
<organism evidence="1">
    <name type="scientific">Arundo donax</name>
    <name type="common">Giant reed</name>
    <name type="synonym">Donax arundinaceus</name>
    <dbReference type="NCBI Taxonomy" id="35708"/>
    <lineage>
        <taxon>Eukaryota</taxon>
        <taxon>Viridiplantae</taxon>
        <taxon>Streptophyta</taxon>
        <taxon>Embryophyta</taxon>
        <taxon>Tracheophyta</taxon>
        <taxon>Spermatophyta</taxon>
        <taxon>Magnoliopsida</taxon>
        <taxon>Liliopsida</taxon>
        <taxon>Poales</taxon>
        <taxon>Poaceae</taxon>
        <taxon>PACMAD clade</taxon>
        <taxon>Arundinoideae</taxon>
        <taxon>Arundineae</taxon>
        <taxon>Arundo</taxon>
    </lineage>
</organism>
<evidence type="ECO:0000313" key="1">
    <source>
        <dbReference type="EMBL" id="JAE01703.1"/>
    </source>
</evidence>
<protein>
    <submittedName>
        <fullName evidence="1">Uncharacterized protein</fullName>
    </submittedName>
</protein>
<name>A0A0A9F091_ARUDO</name>
<dbReference type="AlphaFoldDB" id="A0A0A9F091"/>
<proteinExistence type="predicted"/>
<accession>A0A0A9F091</accession>
<dbReference type="EMBL" id="GBRH01196193">
    <property type="protein sequence ID" value="JAE01703.1"/>
    <property type="molecule type" value="Transcribed_RNA"/>
</dbReference>